<name>A0AAR2LIL4_PYGNA</name>
<protein>
    <recommendedName>
        <fullName evidence="14">Latent-transforming growth factor beta-binding protein 4</fullName>
    </recommendedName>
</protein>
<dbReference type="InterPro" id="IPR052080">
    <property type="entry name" value="vWF_C/EGF_Fibrillin"/>
</dbReference>
<dbReference type="SUPFAM" id="SSF57196">
    <property type="entry name" value="EGF/Laminin"/>
    <property type="match status" value="4"/>
</dbReference>
<feature type="compositionally biased region" description="Polar residues" evidence="16">
    <location>
        <begin position="312"/>
        <end position="322"/>
    </location>
</feature>
<feature type="domain" description="EGF-like" evidence="17">
    <location>
        <begin position="178"/>
        <end position="214"/>
    </location>
</feature>
<dbReference type="PROSITE" id="PS00010">
    <property type="entry name" value="ASX_HYDROXYL"/>
    <property type="match status" value="12"/>
</dbReference>
<feature type="domain" description="EGF-like" evidence="17">
    <location>
        <begin position="489"/>
        <end position="528"/>
    </location>
</feature>
<dbReference type="GO" id="GO:0019838">
    <property type="term" value="F:growth factor binding"/>
    <property type="evidence" value="ECO:0007669"/>
    <property type="project" value="UniProtKB-KW"/>
</dbReference>
<evidence type="ECO:0000256" key="10">
    <source>
        <dbReference type="ARBA" id="ARBA00023183"/>
    </source>
</evidence>
<dbReference type="InterPro" id="IPR049883">
    <property type="entry name" value="NOTCH1_EGF-like"/>
</dbReference>
<accession>A0AAR2LIL4</accession>
<dbReference type="GO" id="GO:0071944">
    <property type="term" value="C:cell periphery"/>
    <property type="evidence" value="ECO:0007669"/>
    <property type="project" value="UniProtKB-ARBA"/>
</dbReference>
<evidence type="ECO:0000256" key="5">
    <source>
        <dbReference type="ARBA" id="ARBA00022553"/>
    </source>
</evidence>
<evidence type="ECO:0000256" key="9">
    <source>
        <dbReference type="ARBA" id="ARBA00023180"/>
    </source>
</evidence>
<feature type="domain" description="TB" evidence="18">
    <location>
        <begin position="110"/>
        <end position="153"/>
    </location>
</feature>
<evidence type="ECO:0000256" key="8">
    <source>
        <dbReference type="ARBA" id="ARBA00023157"/>
    </source>
</evidence>
<evidence type="ECO:0000313" key="20">
    <source>
        <dbReference type="Proteomes" id="UP001501920"/>
    </source>
</evidence>
<keyword evidence="9" id="KW-0325">Glycoprotein</keyword>
<evidence type="ECO:0000256" key="7">
    <source>
        <dbReference type="ARBA" id="ARBA00022737"/>
    </source>
</evidence>
<feature type="domain" description="EGF-like" evidence="17">
    <location>
        <begin position="1350"/>
        <end position="1392"/>
    </location>
</feature>
<feature type="domain" description="EGF-like" evidence="17">
    <location>
        <begin position="449"/>
        <end position="488"/>
    </location>
</feature>
<feature type="domain" description="EGF-like" evidence="17">
    <location>
        <begin position="734"/>
        <end position="769"/>
    </location>
</feature>
<dbReference type="InterPro" id="IPR026823">
    <property type="entry name" value="cEGF"/>
</dbReference>
<evidence type="ECO:0000256" key="14">
    <source>
        <dbReference type="ARBA" id="ARBA00072995"/>
    </source>
</evidence>
<dbReference type="PROSITE" id="PS51364">
    <property type="entry name" value="TB"/>
    <property type="match status" value="4"/>
</dbReference>
<keyword evidence="7" id="KW-0677">Repeat</keyword>
<dbReference type="CDD" id="cd00054">
    <property type="entry name" value="EGF_CA"/>
    <property type="match status" value="13"/>
</dbReference>
<dbReference type="FunFam" id="2.10.25.10:FF:000002">
    <property type="entry name" value="Latent-transforming growth factor beta-binding protein 3"/>
    <property type="match status" value="1"/>
</dbReference>
<organism evidence="19 20">
    <name type="scientific">Pygocentrus nattereri</name>
    <name type="common">Red-bellied piranha</name>
    <dbReference type="NCBI Taxonomy" id="42514"/>
    <lineage>
        <taxon>Eukaryota</taxon>
        <taxon>Metazoa</taxon>
        <taxon>Chordata</taxon>
        <taxon>Craniata</taxon>
        <taxon>Vertebrata</taxon>
        <taxon>Euteleostomi</taxon>
        <taxon>Actinopterygii</taxon>
        <taxon>Neopterygii</taxon>
        <taxon>Teleostei</taxon>
        <taxon>Ostariophysi</taxon>
        <taxon>Characiformes</taxon>
        <taxon>Characoidei</taxon>
        <taxon>Pygocentrus</taxon>
    </lineage>
</organism>
<dbReference type="SUPFAM" id="SSF57184">
    <property type="entry name" value="Growth factor receptor domain"/>
    <property type="match status" value="5"/>
</dbReference>
<keyword evidence="2" id="KW-0964">Secreted</keyword>
<keyword evidence="10" id="KW-0340">Growth factor binding</keyword>
<dbReference type="InterPro" id="IPR018097">
    <property type="entry name" value="EGF_Ca-bd_CS"/>
</dbReference>
<dbReference type="Ensembl" id="ENSPNAT00000042951.1">
    <property type="protein sequence ID" value="ENSPNAP00000074609.1"/>
    <property type="gene ID" value="ENSPNAG00000020057.2"/>
</dbReference>
<feature type="domain" description="EGF-like" evidence="17">
    <location>
        <begin position="1"/>
        <end position="13"/>
    </location>
</feature>
<evidence type="ECO:0000313" key="19">
    <source>
        <dbReference type="Ensembl" id="ENSPNAP00000074609.1"/>
    </source>
</evidence>
<evidence type="ECO:0000259" key="17">
    <source>
        <dbReference type="PROSITE" id="PS50026"/>
    </source>
</evidence>
<dbReference type="InterPro" id="IPR000742">
    <property type="entry name" value="EGF"/>
</dbReference>
<dbReference type="GO" id="GO:0005509">
    <property type="term" value="F:calcium ion binding"/>
    <property type="evidence" value="ECO:0007669"/>
    <property type="project" value="InterPro"/>
</dbReference>
<keyword evidence="6" id="KW-0732">Signal</keyword>
<dbReference type="Gene3D" id="3.90.290.10">
    <property type="entry name" value="TGF-beta binding (TB) domain"/>
    <property type="match status" value="4"/>
</dbReference>
<dbReference type="InterPro" id="IPR001881">
    <property type="entry name" value="EGF-like_Ca-bd_dom"/>
</dbReference>
<dbReference type="SUPFAM" id="SSF57581">
    <property type="entry name" value="TB module/8-cys domain"/>
    <property type="match status" value="4"/>
</dbReference>
<dbReference type="GeneTree" id="ENSGT00940000158234"/>
<comment type="subunit">
    <text evidence="13">Forms part of the large latent transforming growth factor beta precursor complex; removal is essential for activation of complex. Interacts with LTBP1 and TGFB1. Interacts with EFEMP2; this interaction promotes fibrillar deposition of EFEMP2.</text>
</comment>
<keyword evidence="5" id="KW-0597">Phosphoprotein</keyword>
<dbReference type="SMART" id="SM00179">
    <property type="entry name" value="EGF_CA"/>
    <property type="match status" value="18"/>
</dbReference>
<feature type="domain" description="TB" evidence="18">
    <location>
        <begin position="228"/>
        <end position="280"/>
    </location>
</feature>
<dbReference type="FunFam" id="2.10.25.10:FF:000096">
    <property type="entry name" value="Putative fibrillin 2"/>
    <property type="match status" value="1"/>
</dbReference>
<dbReference type="FunFam" id="2.10.25.10:FF:000014">
    <property type="entry name" value="Latent-transforming growth factor beta-binding protein 3"/>
    <property type="match status" value="1"/>
</dbReference>
<feature type="compositionally biased region" description="Low complexity" evidence="16">
    <location>
        <begin position="328"/>
        <end position="345"/>
    </location>
</feature>
<dbReference type="FunFam" id="2.10.25.10:FF:000056">
    <property type="entry name" value="Latent-transforming growth factor beta-binding protein 3 isoform 2"/>
    <property type="match status" value="1"/>
</dbReference>
<dbReference type="PANTHER" id="PTHR47333:SF4">
    <property type="entry name" value="EGF-LIKE DOMAIN-CONTAINING PROTEIN"/>
    <property type="match status" value="1"/>
</dbReference>
<keyword evidence="20" id="KW-1185">Reference proteome</keyword>
<dbReference type="Proteomes" id="UP001501920">
    <property type="component" value="Chromosome 7"/>
</dbReference>
<reference evidence="19" key="2">
    <citation type="submission" date="2025-08" db="UniProtKB">
        <authorList>
            <consortium name="Ensembl"/>
        </authorList>
    </citation>
    <scope>IDENTIFICATION</scope>
</reference>
<comment type="similarity">
    <text evidence="12">Belongs to the LTBP family.</text>
</comment>
<dbReference type="Gene3D" id="2.10.25.10">
    <property type="entry name" value="Laminin"/>
    <property type="match status" value="17"/>
</dbReference>
<dbReference type="SMART" id="SM00181">
    <property type="entry name" value="EGF"/>
    <property type="match status" value="18"/>
</dbReference>
<feature type="region of interest" description="Disordered" evidence="16">
    <location>
        <begin position="310"/>
        <end position="349"/>
    </location>
</feature>
<dbReference type="FunFam" id="3.90.290.10:FF:000001">
    <property type="entry name" value="Latent-transforming growth factor beta-binding protein 3 isoform 1"/>
    <property type="match status" value="1"/>
</dbReference>
<dbReference type="PROSITE" id="PS01187">
    <property type="entry name" value="EGF_CA"/>
    <property type="match status" value="7"/>
</dbReference>
<proteinExistence type="inferred from homology"/>
<dbReference type="FunFam" id="2.10.25.10:FF:000017">
    <property type="entry name" value="latent-transforming growth factor beta-binding protein 4 isoform X1"/>
    <property type="match status" value="2"/>
</dbReference>
<evidence type="ECO:0000256" key="16">
    <source>
        <dbReference type="SAM" id="MobiDB-lite"/>
    </source>
</evidence>
<dbReference type="PANTHER" id="PTHR47333">
    <property type="entry name" value="VON WILLEBRAND FACTOR C AND EGF DOMAIN-CONTAINING PROTEIN"/>
    <property type="match status" value="1"/>
</dbReference>
<keyword evidence="3" id="KW-0272">Extracellular matrix</keyword>
<keyword evidence="4 15" id="KW-0245">EGF-like domain</keyword>
<reference evidence="19 20" key="1">
    <citation type="submission" date="2020-10" db="EMBL/GenBank/DDBJ databases">
        <title>Pygocentrus nattereri (red-bellied piranha) genome, fPygNat1, primary haplotype.</title>
        <authorList>
            <person name="Myers G."/>
            <person name="Meyer A."/>
            <person name="Karagic N."/>
            <person name="Pippel M."/>
            <person name="Winkler S."/>
            <person name="Tracey A."/>
            <person name="Wood J."/>
            <person name="Formenti G."/>
            <person name="Howe K."/>
            <person name="Fedrigo O."/>
            <person name="Jarvis E.D."/>
        </authorList>
    </citation>
    <scope>NUCLEOTIDE SEQUENCE [LARGE SCALE GENOMIC DNA]</scope>
</reference>
<feature type="domain" description="EGF-like" evidence="17">
    <location>
        <begin position="1051"/>
        <end position="1089"/>
    </location>
</feature>
<evidence type="ECO:0000256" key="13">
    <source>
        <dbReference type="ARBA" id="ARBA00064273"/>
    </source>
</evidence>
<keyword evidence="11" id="KW-0379">Hydroxylation</keyword>
<keyword evidence="8 15" id="KW-1015">Disulfide bond</keyword>
<evidence type="ECO:0000256" key="6">
    <source>
        <dbReference type="ARBA" id="ARBA00022729"/>
    </source>
</evidence>
<dbReference type="InterPro" id="IPR000152">
    <property type="entry name" value="EGF-type_Asp/Asn_hydroxyl_site"/>
</dbReference>
<evidence type="ECO:0000256" key="4">
    <source>
        <dbReference type="ARBA" id="ARBA00022536"/>
    </source>
</evidence>
<dbReference type="InterPro" id="IPR017878">
    <property type="entry name" value="TB_dom"/>
</dbReference>
<evidence type="ECO:0000256" key="15">
    <source>
        <dbReference type="PROSITE-ProRule" id="PRU00076"/>
    </source>
</evidence>
<evidence type="ECO:0000259" key="18">
    <source>
        <dbReference type="PROSITE" id="PS51364"/>
    </source>
</evidence>
<dbReference type="PROSITE" id="PS01186">
    <property type="entry name" value="EGF_2"/>
    <property type="match status" value="9"/>
</dbReference>
<feature type="domain" description="TB" evidence="18">
    <location>
        <begin position="980"/>
        <end position="1033"/>
    </location>
</feature>
<dbReference type="FunFam" id="2.10.25.10:FF:000194">
    <property type="entry name" value="Latent transforming growth factor beta binding protein 2"/>
    <property type="match status" value="1"/>
</dbReference>
<evidence type="ECO:0000256" key="11">
    <source>
        <dbReference type="ARBA" id="ARBA00023278"/>
    </source>
</evidence>
<dbReference type="Pfam" id="PF12662">
    <property type="entry name" value="cEGF"/>
    <property type="match status" value="1"/>
</dbReference>
<dbReference type="PROSITE" id="PS00022">
    <property type="entry name" value="EGF_1"/>
    <property type="match status" value="1"/>
</dbReference>
<feature type="domain" description="EGF-like" evidence="17">
    <location>
        <begin position="692"/>
        <end position="733"/>
    </location>
</feature>
<dbReference type="FunFam" id="2.10.25.10:FF:000046">
    <property type="entry name" value="Latent-transforming growth factor beta-binding protein 1 isoform x2"/>
    <property type="match status" value="1"/>
</dbReference>
<evidence type="ECO:0000256" key="2">
    <source>
        <dbReference type="ARBA" id="ARBA00022525"/>
    </source>
</evidence>
<dbReference type="FunFam" id="2.10.25.10:FF:000115">
    <property type="entry name" value="latent-transforming growth factor beta-binding protein 4 isoform X2"/>
    <property type="match status" value="1"/>
</dbReference>
<dbReference type="InterPro" id="IPR036773">
    <property type="entry name" value="TB_dom_sf"/>
</dbReference>
<sequence length="1394" mass="151592">CLCPPNFIGKFCHIPGLTQSEYILPLQSPQQSQSSGSPMVKVRVQHPPEASVKIHQVLKVGPTVHERSETVILPGERAEAPPPRVQTQLNSVQAQTIRGDSTYTESSGFKYCFREVRNGQCSSPMPGLRSQETCCRGDGLAWGINECTLCPPELGSRGRGEGSCPKGFERVNGTQCVDINECEQTGFCQNGNCVNTRGSYSCVCRQGFLLDASHGICISQKVISEEKDQCFRIVSQGSCSLPILRTITKQICCCSRVGKAWGRKCEACPYFGSEEFKEICPAGPGYHYSPNTLKFNQRVAETHRTPLVSELKPQQQESSISQPAARHQLPTSPQTTRPQPPTVGQATHVQQPSVAHTNVFIIQDVRVCELRPQVCGPGQCVDVAGGRHACVCNPGFIFNTQAGRCQDINECVLTPRPCSLGQCDNTVGSFRCVCPPGYQSNAQQNQCSDIDECRQSPSLCSNGRCENTAGSYRCVCRLGYRTQGNTCTDVDECHQVPAPCTNGRCENILGSYRCVCRTGYRLQGNTCTDVNECEDPQLCPGQECVNIPGSYRCASCRSGYTFWNGQCTDVDECVQSPSLCSNGRCENTPGSYRCICRPGFRPEGNTCADVDECENELQCPGQECVNSVGSFNCMSCKPDGYSLQNGQCADVDECVNSRTCGPQGVCVNTDGSYRCECMAGYRAAGPGRLCRDIDECFEGEFCHSRGECQNTEGSYVCVCAEGYQTSANRASCQDVDECAREGLCQDGRCVNTDGSFQCNCKTGFTTNPQKTACLDVDECVDSEGAVCGSLRCENTIGSFRCLVSCQPGYSDRGPLCVECGACSPRVCVGFLWVLRFPPAVQRHAVRLVGHAILPLGVSDYINECANETVCGEHAFCQNLIGTYQCICDQGYESTGDGRSCVDINECETMVGVCGAARCWNVDGSFTCECEDQQKEFNPLTLQCVNRAGETGASVPRWPSFTPSRSGSITSLPPAGPGEKRECYYNINQQDSCRILTRNSSLQECCCTVGQGWGQQCLYQPCPELSTAEFQTLCPSGRGYVTSTVGAFSYKDVDECKLFDPEVCKGGVCVNNIPGYSCYCPSGYYYDNVLLECIDNNECDSEEMCPGGVCINTLGSYYCTCEPPLVLDETQRNCLNISDLAADLSVCWQHVTADLVCQSMLRGAWVTFVDCCCLHGEAWGLHCALCPRRDEDVYEALCSALGPPPNSPRYAERFAMVPGRGGGYGPLYGTEYSETVLGRADYSQTDYDDYSPMGGTGRRSGLRGQTPGSYTPYIPPGLGYESRNDSVSVISSHDLCVCVCVSGQYEPFGGLMEGECGILQGCENGRCVRVQEGYTCDCYDGYQLDISSMSYVDECEDPGTPTCVNGQCVNTEGSYSCVCLRGFIMSRRPNHCIPA</sequence>
<dbReference type="FunFam" id="2.10.25.10:FF:000005">
    <property type="entry name" value="Fibrillin 2"/>
    <property type="match status" value="3"/>
</dbReference>
<feature type="domain" description="TB" evidence="18">
    <location>
        <begin position="1144"/>
        <end position="1197"/>
    </location>
</feature>
<evidence type="ECO:0000256" key="3">
    <source>
        <dbReference type="ARBA" id="ARBA00022530"/>
    </source>
</evidence>
<dbReference type="Pfam" id="PF07645">
    <property type="entry name" value="EGF_CA"/>
    <property type="match status" value="14"/>
</dbReference>
<feature type="domain" description="EGF-like" evidence="17">
    <location>
        <begin position="407"/>
        <end position="448"/>
    </location>
</feature>
<feature type="disulfide bond" evidence="15">
    <location>
        <begin position="3"/>
        <end position="12"/>
    </location>
</feature>
<reference evidence="19" key="3">
    <citation type="submission" date="2025-09" db="UniProtKB">
        <authorList>
            <consortium name="Ensembl"/>
        </authorList>
    </citation>
    <scope>IDENTIFICATION</scope>
</reference>
<feature type="domain" description="EGF-like" evidence="17">
    <location>
        <begin position="860"/>
        <end position="901"/>
    </location>
</feature>
<evidence type="ECO:0000256" key="1">
    <source>
        <dbReference type="ARBA" id="ARBA00004498"/>
    </source>
</evidence>
<dbReference type="PROSITE" id="PS50026">
    <property type="entry name" value="EGF_3"/>
    <property type="match status" value="12"/>
</dbReference>
<comment type="caution">
    <text evidence="15">Lacks conserved residue(s) required for the propagation of feature annotation.</text>
</comment>
<evidence type="ECO:0000256" key="12">
    <source>
        <dbReference type="ARBA" id="ARBA00038081"/>
    </source>
</evidence>
<comment type="subcellular location">
    <subcellularLocation>
        <location evidence="1">Secreted</location>
        <location evidence="1">Extracellular space</location>
        <location evidence="1">Extracellular matrix</location>
    </subcellularLocation>
</comment>
<feature type="domain" description="EGF-like" evidence="17">
    <location>
        <begin position="650"/>
        <end position="691"/>
    </location>
</feature>
<dbReference type="Pfam" id="PF00683">
    <property type="entry name" value="TB"/>
    <property type="match status" value="3"/>
</dbReference>
<feature type="domain" description="EGF-like" evidence="17">
    <location>
        <begin position="569"/>
        <end position="608"/>
    </location>
</feature>
<dbReference type="InterPro" id="IPR009030">
    <property type="entry name" value="Growth_fac_rcpt_cys_sf"/>
</dbReference>